<dbReference type="Pfam" id="PF00929">
    <property type="entry name" value="RNase_T"/>
    <property type="match status" value="1"/>
</dbReference>
<dbReference type="FunFam" id="3.30.420.10:FF:000031">
    <property type="entry name" value="RNA exonuclease 1"/>
    <property type="match status" value="1"/>
</dbReference>
<keyword evidence="10" id="KW-1185">Reference proteome</keyword>
<evidence type="ECO:0000256" key="4">
    <source>
        <dbReference type="ARBA" id="ARBA00022801"/>
    </source>
</evidence>
<dbReference type="GO" id="GO:0003676">
    <property type="term" value="F:nucleic acid binding"/>
    <property type="evidence" value="ECO:0007669"/>
    <property type="project" value="InterPro"/>
</dbReference>
<dbReference type="SMART" id="SM00479">
    <property type="entry name" value="EXOIII"/>
    <property type="match status" value="1"/>
</dbReference>
<keyword evidence="4" id="KW-0378">Hydrolase</keyword>
<proteinExistence type="inferred from homology"/>
<feature type="region of interest" description="Disordered" evidence="7">
    <location>
        <begin position="95"/>
        <end position="161"/>
    </location>
</feature>
<keyword evidence="5" id="KW-0269">Exonuclease</keyword>
<evidence type="ECO:0000256" key="5">
    <source>
        <dbReference type="ARBA" id="ARBA00022839"/>
    </source>
</evidence>
<comment type="similarity">
    <text evidence="2">Belongs to the REXO1/REXO3 family.</text>
</comment>
<dbReference type="CDD" id="cd06145">
    <property type="entry name" value="REX1_like"/>
    <property type="match status" value="1"/>
</dbReference>
<feature type="domain" description="Exonuclease" evidence="8">
    <location>
        <begin position="408"/>
        <end position="571"/>
    </location>
</feature>
<keyword evidence="3" id="KW-0540">Nuclease</keyword>
<evidence type="ECO:0000256" key="7">
    <source>
        <dbReference type="SAM" id="MobiDB-lite"/>
    </source>
</evidence>
<dbReference type="GO" id="GO:0005634">
    <property type="term" value="C:nucleus"/>
    <property type="evidence" value="ECO:0007669"/>
    <property type="project" value="UniProtKB-SubCell"/>
</dbReference>
<dbReference type="InterPro" id="IPR013520">
    <property type="entry name" value="Ribonucl_H"/>
</dbReference>
<dbReference type="InterPro" id="IPR047021">
    <property type="entry name" value="REXO1/3/4-like"/>
</dbReference>
<evidence type="ECO:0000256" key="1">
    <source>
        <dbReference type="ARBA" id="ARBA00004123"/>
    </source>
</evidence>
<evidence type="ECO:0000313" key="10">
    <source>
        <dbReference type="Proteomes" id="UP001162162"/>
    </source>
</evidence>
<dbReference type="SUPFAM" id="SSF53098">
    <property type="entry name" value="Ribonuclease H-like"/>
    <property type="match status" value="1"/>
</dbReference>
<comment type="caution">
    <text evidence="9">The sequence shown here is derived from an EMBL/GenBank/DDBJ whole genome shotgun (WGS) entry which is preliminary data.</text>
</comment>
<evidence type="ECO:0000256" key="6">
    <source>
        <dbReference type="ARBA" id="ARBA00023242"/>
    </source>
</evidence>
<gene>
    <name evidence="9" type="ORF">NQ318_017314</name>
</gene>
<dbReference type="EMBL" id="JAPWTK010000294">
    <property type="protein sequence ID" value="KAJ8943296.1"/>
    <property type="molecule type" value="Genomic_DNA"/>
</dbReference>
<evidence type="ECO:0000256" key="2">
    <source>
        <dbReference type="ARBA" id="ARBA00006357"/>
    </source>
</evidence>
<comment type="subcellular location">
    <subcellularLocation>
        <location evidence="1">Nucleus</location>
    </subcellularLocation>
</comment>
<dbReference type="GO" id="GO:0004527">
    <property type="term" value="F:exonuclease activity"/>
    <property type="evidence" value="ECO:0007669"/>
    <property type="project" value="UniProtKB-KW"/>
</dbReference>
<dbReference type="PANTHER" id="PTHR12801">
    <property type="entry name" value="RNA EXONUCLEASE REXO1 / RECO3 FAMILY MEMBER-RELATED"/>
    <property type="match status" value="1"/>
</dbReference>
<feature type="compositionally biased region" description="Basic and acidic residues" evidence="7">
    <location>
        <begin position="27"/>
        <end position="41"/>
    </location>
</feature>
<feature type="compositionally biased region" description="Basic residues" evidence="7">
    <location>
        <begin position="136"/>
        <end position="146"/>
    </location>
</feature>
<evidence type="ECO:0000313" key="9">
    <source>
        <dbReference type="EMBL" id="KAJ8943296.1"/>
    </source>
</evidence>
<evidence type="ECO:0000259" key="8">
    <source>
        <dbReference type="SMART" id="SM00479"/>
    </source>
</evidence>
<evidence type="ECO:0000256" key="3">
    <source>
        <dbReference type="ARBA" id="ARBA00022722"/>
    </source>
</evidence>
<feature type="region of interest" description="Disordered" evidence="7">
    <location>
        <begin position="20"/>
        <end position="53"/>
    </location>
</feature>
<dbReference type="PANTHER" id="PTHR12801:SF115">
    <property type="entry name" value="FI18136P1-RELATED"/>
    <property type="match status" value="1"/>
</dbReference>
<keyword evidence="6" id="KW-0539">Nucleus</keyword>
<dbReference type="Proteomes" id="UP001162162">
    <property type="component" value="Unassembled WGS sequence"/>
</dbReference>
<accession>A0AAV8XVZ0</accession>
<dbReference type="GO" id="GO:0010629">
    <property type="term" value="P:negative regulation of gene expression"/>
    <property type="evidence" value="ECO:0007669"/>
    <property type="project" value="UniProtKB-ARBA"/>
</dbReference>
<dbReference type="InterPro" id="IPR012337">
    <property type="entry name" value="RNaseH-like_sf"/>
</dbReference>
<reference evidence="9" key="1">
    <citation type="journal article" date="2023" name="Insect Mol. Biol.">
        <title>Genome sequencing provides insights into the evolution of gene families encoding plant cell wall-degrading enzymes in longhorned beetles.</title>
        <authorList>
            <person name="Shin N.R."/>
            <person name="Okamura Y."/>
            <person name="Kirsch R."/>
            <person name="Pauchet Y."/>
        </authorList>
    </citation>
    <scope>NUCLEOTIDE SEQUENCE</scope>
    <source>
        <strain evidence="9">AMC_N1</strain>
    </source>
</reference>
<feature type="compositionally biased region" description="Low complexity" evidence="7">
    <location>
        <begin position="268"/>
        <end position="291"/>
    </location>
</feature>
<name>A0AAV8XVZ0_9CUCU</name>
<organism evidence="9 10">
    <name type="scientific">Aromia moschata</name>
    <dbReference type="NCBI Taxonomy" id="1265417"/>
    <lineage>
        <taxon>Eukaryota</taxon>
        <taxon>Metazoa</taxon>
        <taxon>Ecdysozoa</taxon>
        <taxon>Arthropoda</taxon>
        <taxon>Hexapoda</taxon>
        <taxon>Insecta</taxon>
        <taxon>Pterygota</taxon>
        <taxon>Neoptera</taxon>
        <taxon>Endopterygota</taxon>
        <taxon>Coleoptera</taxon>
        <taxon>Polyphaga</taxon>
        <taxon>Cucujiformia</taxon>
        <taxon>Chrysomeloidea</taxon>
        <taxon>Cerambycidae</taxon>
        <taxon>Cerambycinae</taxon>
        <taxon>Callichromatini</taxon>
        <taxon>Aromia</taxon>
    </lineage>
</organism>
<protein>
    <recommendedName>
        <fullName evidence="8">Exonuclease domain-containing protein</fullName>
    </recommendedName>
</protein>
<dbReference type="AlphaFoldDB" id="A0AAV8XVZ0"/>
<feature type="region of interest" description="Disordered" evidence="7">
    <location>
        <begin position="268"/>
        <end position="312"/>
    </location>
</feature>
<dbReference type="InterPro" id="IPR036397">
    <property type="entry name" value="RNaseH_sf"/>
</dbReference>
<dbReference type="InterPro" id="IPR034922">
    <property type="entry name" value="REX1-like_exo"/>
</dbReference>
<feature type="compositionally biased region" description="Gly residues" evidence="7">
    <location>
        <begin position="292"/>
        <end position="302"/>
    </location>
</feature>
<sequence length="585" mass="65724">MVLVERESFTVSGQDCGLSLTEDDVIDEKPSQSEKKKDASRSGKAKKKVVDNRWTGKNEKQAFAHPWLLTSYKGHTGTILDMNFSSHGKYLTSCGDEDPERDGLTTESSSGSSSSSECNKENSRPPSVEPSPKAKGLSRRQKKNRRRENSPPSRRKTRSTKRMIAAMNLQEIREAKAILEEREKALDPLRLECNKLNISEWDFARLLQRYLLCDKEMTEMGYPMACKTYITPRTDVIIYKDPYAHSAPIRQRGCTKFDVNAREFVPKSGWSSNDSGRGSSSDSGDSEESGSSSGGEQDGGGTRSAPNLPPNVKRRTCSRCGRPFLTDDRGYVTQEKCCYHWGRAYPVAKSASGTELLEFTCCQNKAGSRGCTYGKVHVWDGLVSGRNGPFRDFIRTVPSEKTPSEGYGVYALDCEMCYTVRGLELTKVTVVAMDGRLVYESFVKPPREIVDYNTRFSGITAEDLSERRNTKTLRQVQVDLMRFISLNTILIGHGLENDLRALKIVHRHVVDTAKVFPHFKGLPFKRSLRSLASTFLRREIQRGSGTDGHNSYEDAYACMELMLRHVSQFCVEHRHGATARRSFPS</sequence>
<dbReference type="Gene3D" id="3.30.420.10">
    <property type="entry name" value="Ribonuclease H-like superfamily/Ribonuclease H"/>
    <property type="match status" value="1"/>
</dbReference>